<dbReference type="PANTHER" id="PTHR43768:SF3">
    <property type="entry name" value="TREHALOSE 6-PHOSPHATE PHOSPHATASE"/>
    <property type="match status" value="1"/>
</dbReference>
<evidence type="ECO:0000256" key="4">
    <source>
        <dbReference type="RuleBase" id="RU361117"/>
    </source>
</evidence>
<comment type="caution">
    <text evidence="5">The sequence shown here is derived from an EMBL/GenBank/DDBJ whole genome shotgun (WGS) entry which is preliminary data.</text>
</comment>
<name>A0AA41YS08_9PROT</name>
<evidence type="ECO:0000313" key="5">
    <source>
        <dbReference type="EMBL" id="MCW3474432.1"/>
    </source>
</evidence>
<dbReference type="PANTHER" id="PTHR43768">
    <property type="entry name" value="TREHALOSE 6-PHOSPHATE PHOSPHATASE"/>
    <property type="match status" value="1"/>
</dbReference>
<evidence type="ECO:0000313" key="6">
    <source>
        <dbReference type="Proteomes" id="UP001165679"/>
    </source>
</evidence>
<dbReference type="NCBIfam" id="TIGR01484">
    <property type="entry name" value="HAD-SF-IIB"/>
    <property type="match status" value="1"/>
</dbReference>
<comment type="cofactor">
    <cofactor evidence="4">
        <name>Mg(2+)</name>
        <dbReference type="ChEBI" id="CHEBI:18420"/>
    </cofactor>
</comment>
<dbReference type="InterPro" id="IPR036412">
    <property type="entry name" value="HAD-like_sf"/>
</dbReference>
<comment type="catalytic activity">
    <reaction evidence="4">
        <text>alpha,alpha-trehalose 6-phosphate + H2O = alpha,alpha-trehalose + phosphate</text>
        <dbReference type="Rhea" id="RHEA:23420"/>
        <dbReference type="ChEBI" id="CHEBI:15377"/>
        <dbReference type="ChEBI" id="CHEBI:16551"/>
        <dbReference type="ChEBI" id="CHEBI:43474"/>
        <dbReference type="ChEBI" id="CHEBI:58429"/>
        <dbReference type="EC" id="3.1.3.12"/>
    </reaction>
</comment>
<dbReference type="Gene3D" id="3.40.50.1000">
    <property type="entry name" value="HAD superfamily/HAD-like"/>
    <property type="match status" value="1"/>
</dbReference>
<protein>
    <recommendedName>
        <fullName evidence="4">Trehalose 6-phosphate phosphatase</fullName>
        <ecNumber evidence="4">3.1.3.12</ecNumber>
    </recommendedName>
</protein>
<keyword evidence="4" id="KW-0479">Metal-binding</keyword>
<dbReference type="Pfam" id="PF02358">
    <property type="entry name" value="Trehalose_PPase"/>
    <property type="match status" value="1"/>
</dbReference>
<dbReference type="InterPro" id="IPR023214">
    <property type="entry name" value="HAD_sf"/>
</dbReference>
<comment type="pathway">
    <text evidence="1 4">Glycan biosynthesis; trehalose biosynthesis.</text>
</comment>
<evidence type="ECO:0000256" key="3">
    <source>
        <dbReference type="ARBA" id="ARBA00022801"/>
    </source>
</evidence>
<keyword evidence="6" id="KW-1185">Reference proteome</keyword>
<dbReference type="AlphaFoldDB" id="A0AA41YS08"/>
<dbReference type="GO" id="GO:0046872">
    <property type="term" value="F:metal ion binding"/>
    <property type="evidence" value="ECO:0007669"/>
    <property type="project" value="UniProtKB-KW"/>
</dbReference>
<dbReference type="EC" id="3.1.3.12" evidence="4"/>
<dbReference type="EMBL" id="JAPDNT010000003">
    <property type="protein sequence ID" value="MCW3474432.1"/>
    <property type="molecule type" value="Genomic_DNA"/>
</dbReference>
<accession>A0AA41YS08</accession>
<dbReference type="SUPFAM" id="SSF56784">
    <property type="entry name" value="HAD-like"/>
    <property type="match status" value="1"/>
</dbReference>
<keyword evidence="4" id="KW-0460">Magnesium</keyword>
<dbReference type="Proteomes" id="UP001165679">
    <property type="component" value="Unassembled WGS sequence"/>
</dbReference>
<dbReference type="InterPro" id="IPR044651">
    <property type="entry name" value="OTSB-like"/>
</dbReference>
<reference evidence="5" key="2">
    <citation type="submission" date="2022-10" db="EMBL/GenBank/DDBJ databases">
        <authorList>
            <person name="Trinh H.N."/>
        </authorList>
    </citation>
    <scope>NUCLEOTIDE SEQUENCE</scope>
    <source>
        <strain evidence="5">RN2-1</strain>
    </source>
</reference>
<dbReference type="InterPro" id="IPR003337">
    <property type="entry name" value="Trehalose_PPase"/>
</dbReference>
<dbReference type="GO" id="GO:0004805">
    <property type="term" value="F:trehalose-phosphatase activity"/>
    <property type="evidence" value="ECO:0007669"/>
    <property type="project" value="UniProtKB-EC"/>
</dbReference>
<dbReference type="Gene3D" id="3.30.70.1020">
    <property type="entry name" value="Trehalose-6-phosphate phosphatase related protein, domain 2"/>
    <property type="match status" value="1"/>
</dbReference>
<evidence type="ECO:0000256" key="2">
    <source>
        <dbReference type="ARBA" id="ARBA00008770"/>
    </source>
</evidence>
<comment type="function">
    <text evidence="4">Removes the phosphate from trehalose 6-phosphate to produce free trehalose.</text>
</comment>
<proteinExistence type="inferred from homology"/>
<gene>
    <name evidence="5" type="primary">otsB</name>
    <name evidence="5" type="ORF">OL599_07535</name>
</gene>
<reference evidence="5" key="1">
    <citation type="submission" date="2022-09" db="EMBL/GenBank/DDBJ databases">
        <title>Rhodovastum sp. nov. RN2-1 isolated from soil in Seongnam, South Korea.</title>
        <authorList>
            <person name="Le N.T."/>
        </authorList>
    </citation>
    <scope>NUCLEOTIDE SEQUENCE</scope>
    <source>
        <strain evidence="5">RN2-1</strain>
    </source>
</reference>
<dbReference type="InterPro" id="IPR006379">
    <property type="entry name" value="HAD-SF_hydro_IIB"/>
</dbReference>
<evidence type="ECO:0000256" key="1">
    <source>
        <dbReference type="ARBA" id="ARBA00005199"/>
    </source>
</evidence>
<dbReference type="RefSeq" id="WP_264713061.1">
    <property type="nucleotide sequence ID" value="NZ_JAPDNT010000003.1"/>
</dbReference>
<keyword evidence="3 4" id="KW-0378">Hydrolase</keyword>
<comment type="similarity">
    <text evidence="2 4">Belongs to the trehalose phosphatase family.</text>
</comment>
<dbReference type="NCBIfam" id="TIGR00685">
    <property type="entry name" value="T6PP"/>
    <property type="match status" value="1"/>
</dbReference>
<organism evidence="5 6">
    <name type="scientific">Limobrevibacterium gyesilva</name>
    <dbReference type="NCBI Taxonomy" id="2991712"/>
    <lineage>
        <taxon>Bacteria</taxon>
        <taxon>Pseudomonadati</taxon>
        <taxon>Pseudomonadota</taxon>
        <taxon>Alphaproteobacteria</taxon>
        <taxon>Acetobacterales</taxon>
        <taxon>Acetobacteraceae</taxon>
        <taxon>Limobrevibacterium</taxon>
    </lineage>
</organism>
<dbReference type="GO" id="GO:0005992">
    <property type="term" value="P:trehalose biosynthetic process"/>
    <property type="evidence" value="ECO:0007669"/>
    <property type="project" value="InterPro"/>
</dbReference>
<sequence>MPALTKPPLPPQAALLLDLDGTLLDIAPTPDSVVVPPGLLLTLRRLRTRFADALAVVTGRPIEQIDALLGDIPYAVAGEHGGVIRHAPDAPLERAPLADLPAHWLAQAEHVVAGIPGALLERKARSFVLHYRLAPDAGPALRAAMLDMLDGHEDRFSVMDGSMALEMKPLGADKATAVTALMSRPPFSGRMPVYVGDDVTDEDGIRAARALGGFGWRVKDCFTDPAGVRAWLAREAGG</sequence>